<organism evidence="1 2">
    <name type="scientific">Spirosoma taeanense</name>
    <dbReference type="NCBI Taxonomy" id="2735870"/>
    <lineage>
        <taxon>Bacteria</taxon>
        <taxon>Pseudomonadati</taxon>
        <taxon>Bacteroidota</taxon>
        <taxon>Cytophagia</taxon>
        <taxon>Cytophagales</taxon>
        <taxon>Cytophagaceae</taxon>
        <taxon>Spirosoma</taxon>
    </lineage>
</organism>
<evidence type="ECO:0000313" key="1">
    <source>
        <dbReference type="EMBL" id="QJW92321.1"/>
    </source>
</evidence>
<evidence type="ECO:0000313" key="2">
    <source>
        <dbReference type="Proteomes" id="UP000502756"/>
    </source>
</evidence>
<accession>A0A6M5YG80</accession>
<gene>
    <name evidence="1" type="ORF">HNV11_11575</name>
</gene>
<name>A0A6M5YG80_9BACT</name>
<dbReference type="Proteomes" id="UP000502756">
    <property type="component" value="Chromosome"/>
</dbReference>
<reference evidence="1 2" key="1">
    <citation type="submission" date="2020-05" db="EMBL/GenBank/DDBJ databases">
        <title>Genome sequencing of Spirosoma sp. TS118.</title>
        <authorList>
            <person name="Lee J.-H."/>
            <person name="Jeong S."/>
            <person name="Zhao L."/>
            <person name="Jung J.-H."/>
            <person name="Kim M.-K."/>
            <person name="Lim S."/>
        </authorList>
    </citation>
    <scope>NUCLEOTIDE SEQUENCE [LARGE SCALE GENOMIC DNA]</scope>
    <source>
        <strain evidence="1 2">TS118</strain>
    </source>
</reference>
<keyword evidence="2" id="KW-1185">Reference proteome</keyword>
<dbReference type="AlphaFoldDB" id="A0A6M5YG80"/>
<proteinExistence type="predicted"/>
<dbReference type="KEGG" id="stae:HNV11_11575"/>
<dbReference type="EMBL" id="CP053435">
    <property type="protein sequence ID" value="QJW92321.1"/>
    <property type="molecule type" value="Genomic_DNA"/>
</dbReference>
<sequence length="119" mass="13254">MMIKQIYVVQAADWARVHGFADIKANAEGYPTPIAYGRQQDGESFTPDVTGKQFNHTSYFEVVLKTSEREHLLSKLKLLHQLATLQGGQLYLMAPKGHAPFAKSILLSSRISAEVIPLQ</sequence>
<protein>
    <submittedName>
        <fullName evidence="1">Uncharacterized protein</fullName>
    </submittedName>
</protein>